<protein>
    <submittedName>
        <fullName evidence="1">Uncharacterized protein</fullName>
    </submittedName>
</protein>
<dbReference type="AlphaFoldDB" id="A0A834VVR0"/>
<accession>A0A834VVR0</accession>
<dbReference type="KEGG" id="ptrr:90954382"/>
<dbReference type="RefSeq" id="XP_065965955.1">
    <property type="nucleotide sequence ID" value="XM_066103753.1"/>
</dbReference>
<comment type="caution">
    <text evidence="1">The sequence shown here is derived from an EMBL/GenBank/DDBJ whole genome shotgun (WGS) entry which is preliminary data.</text>
</comment>
<proteinExistence type="predicted"/>
<dbReference type="EMBL" id="NQIK02000001">
    <property type="protein sequence ID" value="KAF7578481.1"/>
    <property type="molecule type" value="Genomic_DNA"/>
</dbReference>
<dbReference type="Proteomes" id="UP000245464">
    <property type="component" value="Chromosome 1"/>
</dbReference>
<dbReference type="GeneID" id="90954382"/>
<sequence length="51" mass="5447">MDVAACSLFLMGSSVSLYLSGRSADETSCIISASTFEITIDQHPAEAEDYI</sequence>
<evidence type="ECO:0000313" key="2">
    <source>
        <dbReference type="Proteomes" id="UP000245464"/>
    </source>
</evidence>
<name>A0A834VVR0_9PLEO</name>
<organism evidence="1 2">
    <name type="scientific">Pyrenophora tritici-repentis</name>
    <dbReference type="NCBI Taxonomy" id="45151"/>
    <lineage>
        <taxon>Eukaryota</taxon>
        <taxon>Fungi</taxon>
        <taxon>Dikarya</taxon>
        <taxon>Ascomycota</taxon>
        <taxon>Pezizomycotina</taxon>
        <taxon>Dothideomycetes</taxon>
        <taxon>Pleosporomycetidae</taxon>
        <taxon>Pleosporales</taxon>
        <taxon>Pleosporineae</taxon>
        <taxon>Pleosporaceae</taxon>
        <taxon>Pyrenophora</taxon>
    </lineage>
</organism>
<evidence type="ECO:0000313" key="1">
    <source>
        <dbReference type="EMBL" id="KAF7578481.1"/>
    </source>
</evidence>
<reference evidence="1 2" key="1">
    <citation type="journal article" date="2018" name="BMC Genomics">
        <title>Comparative genomics of the wheat fungal pathogen Pyrenophora tritici-repentis reveals chromosomal variations and genome plasticity.</title>
        <authorList>
            <person name="Moolhuijzen P."/>
            <person name="See P.T."/>
            <person name="Hane J.K."/>
            <person name="Shi G."/>
            <person name="Liu Z."/>
            <person name="Oliver R.P."/>
            <person name="Moffat C.S."/>
        </authorList>
    </citation>
    <scope>NUCLEOTIDE SEQUENCE [LARGE SCALE GENOMIC DNA]</scope>
    <source>
        <strain evidence="1">M4</strain>
    </source>
</reference>
<gene>
    <name evidence="1" type="ORF">PtrM4_027210</name>
</gene>